<feature type="chain" id="PRO_5005201940" evidence="5">
    <location>
        <begin position="19"/>
        <end position="411"/>
    </location>
</feature>
<dbReference type="Pfam" id="PF00026">
    <property type="entry name" value="Asp"/>
    <property type="match status" value="1"/>
</dbReference>
<feature type="domain" description="Peptidase A1" evidence="6">
    <location>
        <begin position="84"/>
        <end position="401"/>
    </location>
</feature>
<dbReference type="InterPro" id="IPR034164">
    <property type="entry name" value="Pepsin-like_dom"/>
</dbReference>
<gene>
    <name evidence="7" type="ORF">SCHPADRAFT_930537</name>
</gene>
<dbReference type="STRING" id="27342.A0A0H2RLY7"/>
<evidence type="ECO:0000259" key="6">
    <source>
        <dbReference type="PROSITE" id="PS51767"/>
    </source>
</evidence>
<dbReference type="PRINTS" id="PR00792">
    <property type="entry name" value="PEPSIN"/>
</dbReference>
<dbReference type="SUPFAM" id="SSF50630">
    <property type="entry name" value="Acid proteases"/>
    <property type="match status" value="1"/>
</dbReference>
<protein>
    <submittedName>
        <fullName evidence="7">Acid protease</fullName>
    </submittedName>
</protein>
<dbReference type="PANTHER" id="PTHR47966">
    <property type="entry name" value="BETA-SITE APP-CLEAVING ENZYME, ISOFORM A-RELATED"/>
    <property type="match status" value="1"/>
</dbReference>
<dbReference type="InterPro" id="IPR001461">
    <property type="entry name" value="Aspartic_peptidase_A1"/>
</dbReference>
<proteinExistence type="inferred from homology"/>
<name>A0A0H2RLY7_9AGAM</name>
<dbReference type="Gene3D" id="2.40.70.10">
    <property type="entry name" value="Acid Proteases"/>
    <property type="match status" value="2"/>
</dbReference>
<keyword evidence="2 4" id="KW-0064">Aspartyl protease</keyword>
<dbReference type="CDD" id="cd05471">
    <property type="entry name" value="pepsin_like"/>
    <property type="match status" value="1"/>
</dbReference>
<evidence type="ECO:0000313" key="7">
    <source>
        <dbReference type="EMBL" id="KLO10453.1"/>
    </source>
</evidence>
<keyword evidence="4" id="KW-0378">Hydrolase</keyword>
<dbReference type="GO" id="GO:0006508">
    <property type="term" value="P:proteolysis"/>
    <property type="evidence" value="ECO:0007669"/>
    <property type="project" value="UniProtKB-KW"/>
</dbReference>
<dbReference type="PROSITE" id="PS51767">
    <property type="entry name" value="PEPTIDASE_A1"/>
    <property type="match status" value="1"/>
</dbReference>
<evidence type="ECO:0000256" key="2">
    <source>
        <dbReference type="ARBA" id="ARBA00022750"/>
    </source>
</evidence>
<evidence type="ECO:0000256" key="4">
    <source>
        <dbReference type="RuleBase" id="RU000454"/>
    </source>
</evidence>
<dbReference type="InterPro" id="IPR001969">
    <property type="entry name" value="Aspartic_peptidase_AS"/>
</dbReference>
<keyword evidence="4 7" id="KW-0645">Protease</keyword>
<feature type="active site" evidence="3">
    <location>
        <position position="283"/>
    </location>
</feature>
<dbReference type="InParanoid" id="A0A0H2RLY7"/>
<dbReference type="PANTHER" id="PTHR47966:SF74">
    <property type="entry name" value="AGR407CP"/>
    <property type="match status" value="1"/>
</dbReference>
<dbReference type="PROSITE" id="PS00141">
    <property type="entry name" value="ASP_PROTEASE"/>
    <property type="match status" value="2"/>
</dbReference>
<feature type="active site" evidence="3">
    <location>
        <position position="102"/>
    </location>
</feature>
<evidence type="ECO:0000256" key="1">
    <source>
        <dbReference type="ARBA" id="ARBA00007447"/>
    </source>
</evidence>
<evidence type="ECO:0000313" key="8">
    <source>
        <dbReference type="Proteomes" id="UP000053477"/>
    </source>
</evidence>
<dbReference type="InterPro" id="IPR021109">
    <property type="entry name" value="Peptidase_aspartic_dom_sf"/>
</dbReference>
<evidence type="ECO:0000256" key="3">
    <source>
        <dbReference type="PIRSR" id="PIRSR601461-1"/>
    </source>
</evidence>
<dbReference type="AlphaFoldDB" id="A0A0H2RLY7"/>
<comment type="similarity">
    <text evidence="1 4">Belongs to the peptidase A1 family.</text>
</comment>
<keyword evidence="8" id="KW-1185">Reference proteome</keyword>
<dbReference type="GO" id="GO:0004190">
    <property type="term" value="F:aspartic-type endopeptidase activity"/>
    <property type="evidence" value="ECO:0007669"/>
    <property type="project" value="UniProtKB-KW"/>
</dbReference>
<feature type="signal peptide" evidence="5">
    <location>
        <begin position="1"/>
        <end position="18"/>
    </location>
</feature>
<dbReference type="EMBL" id="KQ086026">
    <property type="protein sequence ID" value="KLO10453.1"/>
    <property type="molecule type" value="Genomic_DNA"/>
</dbReference>
<dbReference type="OrthoDB" id="660550at2759"/>
<accession>A0A0H2RLY7</accession>
<evidence type="ECO:0000256" key="5">
    <source>
        <dbReference type="SAM" id="SignalP"/>
    </source>
</evidence>
<sequence>MLTSTLISILSLALAASAGPIVVRDNLIRIPLTKKINLTEPAQLVKQDQARASFLRSLGGLAAGSLERERAVHSVAVQNQATSYVADVEIGTPPTSYSLLIDTGSSNTWVGAGKAYKHTSSTQKTHNKVSVTYGSGSFSGDEYHDTVTLGRGLTIKQQSIGVATKAEGFDSIDGILGIGPADLTVGTLSPDSHATIPTVTDKLFHEGIIPHNEVAISFEPTTSAENKNGEMTFGGVDHTKFTGEITYAPITSTSPASDFWGIDQSIRYGASTNILSETAGIVDTGTTLTLIATDAFQRYQRATGGVMDSATGLLKITPAQFANLKSLFFKINGVDFEFTANAQIWPRALNSEIGGTADGIYLIVSDNGSQSGEGLDFINGMSFLERFYSVYDTSNSRVGIAYTPHTYDLTN</sequence>
<dbReference type="Proteomes" id="UP000053477">
    <property type="component" value="Unassembled WGS sequence"/>
</dbReference>
<organism evidence="7 8">
    <name type="scientific">Schizopora paradoxa</name>
    <dbReference type="NCBI Taxonomy" id="27342"/>
    <lineage>
        <taxon>Eukaryota</taxon>
        <taxon>Fungi</taxon>
        <taxon>Dikarya</taxon>
        <taxon>Basidiomycota</taxon>
        <taxon>Agaricomycotina</taxon>
        <taxon>Agaricomycetes</taxon>
        <taxon>Hymenochaetales</taxon>
        <taxon>Schizoporaceae</taxon>
        <taxon>Schizopora</taxon>
    </lineage>
</organism>
<reference evidence="7 8" key="1">
    <citation type="submission" date="2015-04" db="EMBL/GenBank/DDBJ databases">
        <title>Complete genome sequence of Schizopora paradoxa KUC8140, a cosmopolitan wood degrader in East Asia.</title>
        <authorList>
            <consortium name="DOE Joint Genome Institute"/>
            <person name="Min B."/>
            <person name="Park H."/>
            <person name="Jang Y."/>
            <person name="Kim J.-J."/>
            <person name="Kim K.H."/>
            <person name="Pangilinan J."/>
            <person name="Lipzen A."/>
            <person name="Riley R."/>
            <person name="Grigoriev I.V."/>
            <person name="Spatafora J.W."/>
            <person name="Choi I.-G."/>
        </authorList>
    </citation>
    <scope>NUCLEOTIDE SEQUENCE [LARGE SCALE GENOMIC DNA]</scope>
    <source>
        <strain evidence="7 8">KUC8140</strain>
    </source>
</reference>
<dbReference type="InterPro" id="IPR033121">
    <property type="entry name" value="PEPTIDASE_A1"/>
</dbReference>
<keyword evidence="5" id="KW-0732">Signal</keyword>